<dbReference type="OrthoDB" id="207378at2759"/>
<gene>
    <name evidence="4" type="ORF">CHIRRI_LOCUS3976</name>
</gene>
<feature type="transmembrane region" description="Helical" evidence="1">
    <location>
        <begin position="346"/>
        <end position="369"/>
    </location>
</feature>
<organism evidence="4 5">
    <name type="scientific">Chironomus riparius</name>
    <dbReference type="NCBI Taxonomy" id="315576"/>
    <lineage>
        <taxon>Eukaryota</taxon>
        <taxon>Metazoa</taxon>
        <taxon>Ecdysozoa</taxon>
        <taxon>Arthropoda</taxon>
        <taxon>Hexapoda</taxon>
        <taxon>Insecta</taxon>
        <taxon>Pterygota</taxon>
        <taxon>Neoptera</taxon>
        <taxon>Endopterygota</taxon>
        <taxon>Diptera</taxon>
        <taxon>Nematocera</taxon>
        <taxon>Chironomoidea</taxon>
        <taxon>Chironomidae</taxon>
        <taxon>Chironominae</taxon>
        <taxon>Chironomus</taxon>
    </lineage>
</organism>
<sequence>MCKEIFFQICLFTILIVKSIGSSEPYLDILKHYEQNVDLSDLCNDKLGRLKNAYENREIWAIKVLDVSGKKANDFTLGNNFWLGSGRGCDQLNNPPTIHLRPSSSRKMNENVTSIRSEIPIVYRMFRIAHTSSIQFDIDLFNQSVIHVGLCFPKECSNEDVDEIGIKIFVPIILNDKTLYGNVSYKSSRVLELRDDFMNENFVRILIITVIFFGSLVALGTIYTSLTRQKHSKRKLAGHNNNNNNEQCCTKNDFSTKINLHYLNFDELKKKKKIADRFWHCFALQKNNAFIMSSRLSKDSLPPIHGIRTFGILWIIIGHMYYYAAASFDNLQLAFSYGESLALQPFFAAALSVDSFYTISGFLLAYAFYEKQKKRPSRSLAMDVVKGTINRYIRIAPCFMILMLFAVTFSIILNDTSQFLPVENIEVNCKNYWWRNMLFIQNMYPLSEMCLSWSWYVSTDFQLFIIASIILAISMKNMKLSALISFIIVAICSMYSGYVGIQQSFAFSLDVQYKSVDELYTKPYTRAAQYITGVWAGYYLSKVNRQWRVRKMCINLGWALSIFTLLFLVFIQIYKETNFFVSFVFPAVGRILWSLPICFIIFAGSTQFNEGFIAKILNSKLLLPFSRMSFSAYLLNPLIVMVLTFSCETTFHLDFYSMAIYIAGFYLITYFAAYLFMLLFENPIIMFVRAYIAN</sequence>
<accession>A0A9N9WPR0</accession>
<feature type="transmembrane region" description="Helical" evidence="1">
    <location>
        <begin position="305"/>
        <end position="326"/>
    </location>
</feature>
<reference evidence="4" key="1">
    <citation type="submission" date="2022-01" db="EMBL/GenBank/DDBJ databases">
        <authorList>
            <person name="King R."/>
        </authorList>
    </citation>
    <scope>NUCLEOTIDE SEQUENCE</scope>
</reference>
<dbReference type="GO" id="GO:0016747">
    <property type="term" value="F:acyltransferase activity, transferring groups other than amino-acyl groups"/>
    <property type="evidence" value="ECO:0007669"/>
    <property type="project" value="InterPro"/>
</dbReference>
<feature type="transmembrane region" description="Helical" evidence="1">
    <location>
        <begin position="202"/>
        <end position="226"/>
    </location>
</feature>
<keyword evidence="1" id="KW-1133">Transmembrane helix</keyword>
<dbReference type="InterPro" id="IPR002656">
    <property type="entry name" value="Acyl_transf_3_dom"/>
</dbReference>
<proteinExistence type="predicted"/>
<feature type="signal peptide" evidence="2">
    <location>
        <begin position="1"/>
        <end position="21"/>
    </location>
</feature>
<keyword evidence="2" id="KW-0732">Signal</keyword>
<evidence type="ECO:0000313" key="4">
    <source>
        <dbReference type="EMBL" id="CAG9801041.1"/>
    </source>
</evidence>
<feature type="chain" id="PRO_5040232733" description="Nose resistant-to-fluoxetine protein N-terminal domain-containing protein" evidence="2">
    <location>
        <begin position="22"/>
        <end position="694"/>
    </location>
</feature>
<dbReference type="Pfam" id="PF20146">
    <property type="entry name" value="NRF"/>
    <property type="match status" value="1"/>
</dbReference>
<feature type="domain" description="Nose resistant-to-fluoxetine protein N-terminal" evidence="3">
    <location>
        <begin position="40"/>
        <end position="188"/>
    </location>
</feature>
<evidence type="ECO:0000259" key="3">
    <source>
        <dbReference type="SMART" id="SM00703"/>
    </source>
</evidence>
<name>A0A9N9WPR0_9DIPT</name>
<dbReference type="Pfam" id="PF01757">
    <property type="entry name" value="Acyl_transf_3"/>
    <property type="match status" value="1"/>
</dbReference>
<feature type="transmembrane region" description="Helical" evidence="1">
    <location>
        <begin position="524"/>
        <end position="541"/>
    </location>
</feature>
<dbReference type="PANTHER" id="PTHR11161">
    <property type="entry name" value="O-ACYLTRANSFERASE"/>
    <property type="match status" value="1"/>
</dbReference>
<dbReference type="EMBL" id="OU895877">
    <property type="protein sequence ID" value="CAG9801041.1"/>
    <property type="molecule type" value="Genomic_DNA"/>
</dbReference>
<keyword evidence="5" id="KW-1185">Reference proteome</keyword>
<keyword evidence="1" id="KW-0812">Transmembrane</keyword>
<feature type="transmembrane region" description="Helical" evidence="1">
    <location>
        <begin position="453"/>
        <end position="473"/>
    </location>
</feature>
<dbReference type="PANTHER" id="PTHR11161:SF15">
    <property type="entry name" value="GH19286P-RELATED"/>
    <property type="match status" value="1"/>
</dbReference>
<keyword evidence="1" id="KW-0472">Membrane</keyword>
<dbReference type="AlphaFoldDB" id="A0A9N9WPR0"/>
<reference evidence="4" key="2">
    <citation type="submission" date="2022-10" db="EMBL/GenBank/DDBJ databases">
        <authorList>
            <consortium name="ENA_rothamsted_submissions"/>
            <consortium name="culmorum"/>
            <person name="King R."/>
        </authorList>
    </citation>
    <scope>NUCLEOTIDE SEQUENCE</scope>
</reference>
<evidence type="ECO:0000256" key="1">
    <source>
        <dbReference type="SAM" id="Phobius"/>
    </source>
</evidence>
<dbReference type="Proteomes" id="UP001153620">
    <property type="component" value="Chromosome 1"/>
</dbReference>
<evidence type="ECO:0000313" key="5">
    <source>
        <dbReference type="Proteomes" id="UP001153620"/>
    </source>
</evidence>
<feature type="transmembrane region" description="Helical" evidence="1">
    <location>
        <begin position="625"/>
        <end position="646"/>
    </location>
</feature>
<feature type="transmembrane region" description="Helical" evidence="1">
    <location>
        <begin position="658"/>
        <end position="680"/>
    </location>
</feature>
<feature type="transmembrane region" description="Helical" evidence="1">
    <location>
        <begin position="580"/>
        <end position="604"/>
    </location>
</feature>
<evidence type="ECO:0000256" key="2">
    <source>
        <dbReference type="SAM" id="SignalP"/>
    </source>
</evidence>
<dbReference type="InterPro" id="IPR052728">
    <property type="entry name" value="O2_lipid_transport_reg"/>
</dbReference>
<protein>
    <recommendedName>
        <fullName evidence="3">Nose resistant-to-fluoxetine protein N-terminal domain-containing protein</fullName>
    </recommendedName>
</protein>
<dbReference type="SMART" id="SM00703">
    <property type="entry name" value="NRF"/>
    <property type="match status" value="1"/>
</dbReference>
<feature type="transmembrane region" description="Helical" evidence="1">
    <location>
        <begin position="392"/>
        <end position="413"/>
    </location>
</feature>
<feature type="transmembrane region" description="Helical" evidence="1">
    <location>
        <begin position="480"/>
        <end position="501"/>
    </location>
</feature>
<dbReference type="InterPro" id="IPR006621">
    <property type="entry name" value="Nose-resist-to-fluoxetine_N"/>
</dbReference>
<feature type="transmembrane region" description="Helical" evidence="1">
    <location>
        <begin position="553"/>
        <end position="574"/>
    </location>
</feature>